<dbReference type="RefSeq" id="XP_010480609.1">
    <property type="nucleotide sequence ID" value="XM_010482307.1"/>
</dbReference>
<sequence>MTLTTALLEIPEELLIEILIRLPAKSLMRFKCVSKIWLSLITSRYLTNRFLKPSPRRRFLTYCMGSETHGEYALLTSSNHDHSDTSVSVVDKDLAIQTLGGGRLVSSVRGLLCFKNGRRVRICNLNTRQVVELPTIKEENNFEKVLFYFGHDPVNDEYEVLTTVWDVTYEEERVMRSEHQVLVLGAGAWWKKGQCHILHRPFHSSCHGVITVNGVLYYRAWNDANKCVVMSFNLTSEDLDVWVLEDAGKSQWSDRKTFVLPDFQMKPLFYGDRLVITGTSRSGELWLSKLKNRDSYLEETG</sequence>
<dbReference type="NCBIfam" id="TIGR01640">
    <property type="entry name" value="F_box_assoc_1"/>
    <property type="match status" value="1"/>
</dbReference>
<dbReference type="InterPro" id="IPR001810">
    <property type="entry name" value="F-box_dom"/>
</dbReference>
<evidence type="ECO:0000313" key="2">
    <source>
        <dbReference type="Proteomes" id="UP000694864"/>
    </source>
</evidence>
<dbReference type="Pfam" id="PF08268">
    <property type="entry name" value="FBA_3"/>
    <property type="match status" value="1"/>
</dbReference>
<dbReference type="GeneID" id="104759370"/>
<proteinExistence type="predicted"/>
<dbReference type="SUPFAM" id="SSF81383">
    <property type="entry name" value="F-box domain"/>
    <property type="match status" value="1"/>
</dbReference>
<feature type="domain" description="F-box" evidence="1">
    <location>
        <begin position="4"/>
        <end position="50"/>
    </location>
</feature>
<dbReference type="InterPro" id="IPR036047">
    <property type="entry name" value="F-box-like_dom_sf"/>
</dbReference>
<dbReference type="CDD" id="cd22157">
    <property type="entry name" value="F-box_AtFBW1-like"/>
    <property type="match status" value="1"/>
</dbReference>
<dbReference type="PANTHER" id="PTHR31111:SF25">
    <property type="entry name" value="F-BOX ASSOCIATED UBIQUITINATION EFFECTOR FAMILY PROTEIN"/>
    <property type="match status" value="1"/>
</dbReference>
<reference evidence="3" key="2">
    <citation type="submission" date="2025-08" db="UniProtKB">
        <authorList>
            <consortium name="RefSeq"/>
        </authorList>
    </citation>
    <scope>IDENTIFICATION</scope>
    <source>
        <tissue evidence="3">Leaf</tissue>
    </source>
</reference>
<protein>
    <submittedName>
        <fullName evidence="3">F-box protein At3g52320</fullName>
    </submittedName>
</protein>
<dbReference type="InterPro" id="IPR017451">
    <property type="entry name" value="F-box-assoc_interact_dom"/>
</dbReference>
<accession>A0ABM0X4P4</accession>
<dbReference type="InterPro" id="IPR013187">
    <property type="entry name" value="F-box-assoc_dom_typ3"/>
</dbReference>
<keyword evidence="2" id="KW-1185">Reference proteome</keyword>
<dbReference type="Proteomes" id="UP000694864">
    <property type="component" value="Chromosome 17"/>
</dbReference>
<evidence type="ECO:0000259" key="1">
    <source>
        <dbReference type="PROSITE" id="PS50181"/>
    </source>
</evidence>
<gene>
    <name evidence="3" type="primary">LOC104759370</name>
</gene>
<name>A0ABM0X4P4_CAMSA</name>
<dbReference type="PROSITE" id="PS50181">
    <property type="entry name" value="FBOX"/>
    <property type="match status" value="1"/>
</dbReference>
<evidence type="ECO:0000313" key="3">
    <source>
        <dbReference type="RefSeq" id="XP_010480609.1"/>
    </source>
</evidence>
<reference evidence="2" key="1">
    <citation type="journal article" date="2014" name="Nat. Commun.">
        <title>The emerging biofuel crop Camelina sativa retains a highly undifferentiated hexaploid genome structure.</title>
        <authorList>
            <person name="Kagale S."/>
            <person name="Koh C."/>
            <person name="Nixon J."/>
            <person name="Bollina V."/>
            <person name="Clarke W.E."/>
            <person name="Tuteja R."/>
            <person name="Spillane C."/>
            <person name="Robinson S.J."/>
            <person name="Links M.G."/>
            <person name="Clarke C."/>
            <person name="Higgins E.E."/>
            <person name="Huebert T."/>
            <person name="Sharpe A.G."/>
            <person name="Parkin I.A."/>
        </authorList>
    </citation>
    <scope>NUCLEOTIDE SEQUENCE [LARGE SCALE GENOMIC DNA]</scope>
    <source>
        <strain evidence="2">cv. DH55</strain>
    </source>
</reference>
<dbReference type="Pfam" id="PF00646">
    <property type="entry name" value="F-box"/>
    <property type="match status" value="1"/>
</dbReference>
<dbReference type="SMART" id="SM00256">
    <property type="entry name" value="FBOX"/>
    <property type="match status" value="1"/>
</dbReference>
<dbReference type="PANTHER" id="PTHR31111">
    <property type="entry name" value="BNAA05G37150D PROTEIN-RELATED"/>
    <property type="match status" value="1"/>
</dbReference>
<dbReference type="Gene3D" id="1.20.1280.50">
    <property type="match status" value="1"/>
</dbReference>
<organism evidence="2 3">
    <name type="scientific">Camelina sativa</name>
    <name type="common">False flax</name>
    <name type="synonym">Myagrum sativum</name>
    <dbReference type="NCBI Taxonomy" id="90675"/>
    <lineage>
        <taxon>Eukaryota</taxon>
        <taxon>Viridiplantae</taxon>
        <taxon>Streptophyta</taxon>
        <taxon>Embryophyta</taxon>
        <taxon>Tracheophyta</taxon>
        <taxon>Spermatophyta</taxon>
        <taxon>Magnoliopsida</taxon>
        <taxon>eudicotyledons</taxon>
        <taxon>Gunneridae</taxon>
        <taxon>Pentapetalae</taxon>
        <taxon>rosids</taxon>
        <taxon>malvids</taxon>
        <taxon>Brassicales</taxon>
        <taxon>Brassicaceae</taxon>
        <taxon>Camelineae</taxon>
        <taxon>Camelina</taxon>
    </lineage>
</organism>